<organism evidence="3 4">
    <name type="scientific">Lysinibacillus parviboronicapiens</name>
    <dbReference type="NCBI Taxonomy" id="436516"/>
    <lineage>
        <taxon>Bacteria</taxon>
        <taxon>Bacillati</taxon>
        <taxon>Bacillota</taxon>
        <taxon>Bacilli</taxon>
        <taxon>Bacillales</taxon>
        <taxon>Bacillaceae</taxon>
        <taxon>Lysinibacillus</taxon>
    </lineage>
</organism>
<feature type="transmembrane region" description="Helical" evidence="1">
    <location>
        <begin position="318"/>
        <end position="337"/>
    </location>
</feature>
<reference evidence="3 4" key="1">
    <citation type="submission" date="2024-06" db="EMBL/GenBank/DDBJ databases">
        <title>Sorghum-associated microbial communities from plants grown in Nebraska, USA.</title>
        <authorList>
            <person name="Schachtman D."/>
        </authorList>
    </citation>
    <scope>NUCLEOTIDE SEQUENCE [LARGE SCALE GENOMIC DNA]</scope>
    <source>
        <strain evidence="3 4">736</strain>
    </source>
</reference>
<name>A0ABV2PPX6_9BACI</name>
<sequence>MDLKPTMLQERIATLDILRGISLLGILLVNMYAFYLPMPYIDLASWFTTPSDMVWQQNLDIYVQSSFYPLFAMLFGYGLAMQWQKAQSREQNFYGTGLRRLVVLFMFGFVHAVLIWWGDILMTYAFCGVFLLLLLRLHPIWLLSIGIIINGFMHVFMLFIVGYINFNSQIDTYLNITAVEKAITAYGAGNWLDAFMQRLSDLSEQAGVGMWIASLFTILPYMLIGAAASKWRLVERAKELKWLWLALAVVGLVMGIFVKSIPVLNTRTYLLEYIKVYMGGPILSVGYIGLIVLLCMIPLVPKMLSPFAKIGRMSLTMYILQSIIGTCLFYQFGFGWYGKVSVATGVLIAISIIVVQMVLAEVWLSKWKQGPLEAIWRKLTYKVKPGDTH</sequence>
<dbReference type="EMBL" id="JBEPSB010000029">
    <property type="protein sequence ID" value="MET4563018.1"/>
    <property type="molecule type" value="Genomic_DNA"/>
</dbReference>
<protein>
    <recommendedName>
        <fullName evidence="2">DUF418 domain-containing protein</fullName>
    </recommendedName>
</protein>
<dbReference type="PANTHER" id="PTHR30590:SF2">
    <property type="entry name" value="INNER MEMBRANE PROTEIN"/>
    <property type="match status" value="1"/>
</dbReference>
<accession>A0ABV2PPX6</accession>
<keyword evidence="1" id="KW-0472">Membrane</keyword>
<dbReference type="Proteomes" id="UP001549363">
    <property type="component" value="Unassembled WGS sequence"/>
</dbReference>
<feature type="transmembrane region" description="Helical" evidence="1">
    <location>
        <begin position="140"/>
        <end position="166"/>
    </location>
</feature>
<evidence type="ECO:0000256" key="1">
    <source>
        <dbReference type="SAM" id="Phobius"/>
    </source>
</evidence>
<dbReference type="InterPro" id="IPR052529">
    <property type="entry name" value="Bact_Transport_Assoc"/>
</dbReference>
<evidence type="ECO:0000313" key="3">
    <source>
        <dbReference type="EMBL" id="MET4563018.1"/>
    </source>
</evidence>
<keyword evidence="1" id="KW-1133">Transmembrane helix</keyword>
<keyword evidence="4" id="KW-1185">Reference proteome</keyword>
<feature type="transmembrane region" description="Helical" evidence="1">
    <location>
        <begin position="208"/>
        <end position="228"/>
    </location>
</feature>
<proteinExistence type="predicted"/>
<dbReference type="RefSeq" id="WP_107925302.1">
    <property type="nucleotide sequence ID" value="NZ_JBEPSB010000029.1"/>
</dbReference>
<dbReference type="InterPro" id="IPR007349">
    <property type="entry name" value="DUF418"/>
</dbReference>
<gene>
    <name evidence="3" type="ORF">ABIA69_004211</name>
</gene>
<feature type="transmembrane region" description="Helical" evidence="1">
    <location>
        <begin position="343"/>
        <end position="364"/>
    </location>
</feature>
<feature type="transmembrane region" description="Helical" evidence="1">
    <location>
        <begin position="21"/>
        <end position="41"/>
    </location>
</feature>
<evidence type="ECO:0000313" key="4">
    <source>
        <dbReference type="Proteomes" id="UP001549363"/>
    </source>
</evidence>
<feature type="transmembrane region" description="Helical" evidence="1">
    <location>
        <begin position="278"/>
        <end position="297"/>
    </location>
</feature>
<feature type="transmembrane region" description="Helical" evidence="1">
    <location>
        <begin position="61"/>
        <end position="80"/>
    </location>
</feature>
<feature type="transmembrane region" description="Helical" evidence="1">
    <location>
        <begin position="101"/>
        <end position="134"/>
    </location>
</feature>
<keyword evidence="1" id="KW-0812">Transmembrane</keyword>
<feature type="domain" description="DUF418" evidence="2">
    <location>
        <begin position="230"/>
        <end position="382"/>
    </location>
</feature>
<feature type="transmembrane region" description="Helical" evidence="1">
    <location>
        <begin position="240"/>
        <end position="258"/>
    </location>
</feature>
<comment type="caution">
    <text evidence="3">The sequence shown here is derived from an EMBL/GenBank/DDBJ whole genome shotgun (WGS) entry which is preliminary data.</text>
</comment>
<dbReference type="Pfam" id="PF04235">
    <property type="entry name" value="DUF418"/>
    <property type="match status" value="1"/>
</dbReference>
<evidence type="ECO:0000259" key="2">
    <source>
        <dbReference type="Pfam" id="PF04235"/>
    </source>
</evidence>
<dbReference type="PANTHER" id="PTHR30590">
    <property type="entry name" value="INNER MEMBRANE PROTEIN"/>
    <property type="match status" value="1"/>
</dbReference>